<dbReference type="NCBIfam" id="TIGR02523">
    <property type="entry name" value="type_IV_pilV"/>
    <property type="match status" value="1"/>
</dbReference>
<evidence type="ECO:0000256" key="1">
    <source>
        <dbReference type="SAM" id="Phobius"/>
    </source>
</evidence>
<keyword evidence="1" id="KW-0472">Membrane</keyword>
<dbReference type="Pfam" id="PF22150">
    <property type="entry name" value="Tt1218-like"/>
    <property type="match status" value="1"/>
</dbReference>
<keyword evidence="1" id="KW-1133">Transmembrane helix</keyword>
<name>A0ABW1W631_9GAMM</name>
<dbReference type="RefSeq" id="WP_201563603.1">
    <property type="nucleotide sequence ID" value="NZ_CAJGZK010000015.1"/>
</dbReference>
<dbReference type="InterPro" id="IPR054402">
    <property type="entry name" value="Tt1218-like_dom"/>
</dbReference>
<evidence type="ECO:0000313" key="3">
    <source>
        <dbReference type="EMBL" id="MFC6380500.1"/>
    </source>
</evidence>
<organism evidence="3 4">
    <name type="scientific">Psychrobacter glacincola</name>
    <dbReference type="NCBI Taxonomy" id="56810"/>
    <lineage>
        <taxon>Bacteria</taxon>
        <taxon>Pseudomonadati</taxon>
        <taxon>Pseudomonadota</taxon>
        <taxon>Gammaproteobacteria</taxon>
        <taxon>Moraxellales</taxon>
        <taxon>Moraxellaceae</taxon>
        <taxon>Psychrobacter</taxon>
    </lineage>
</organism>
<comment type="caution">
    <text evidence="3">The sequence shown here is derived from an EMBL/GenBank/DDBJ whole genome shotgun (WGS) entry which is preliminary data.</text>
</comment>
<reference evidence="4" key="1">
    <citation type="journal article" date="2019" name="Int. J. Syst. Evol. Microbiol.">
        <title>The Global Catalogue of Microorganisms (GCM) 10K type strain sequencing project: providing services to taxonomists for standard genome sequencing and annotation.</title>
        <authorList>
            <consortium name="The Broad Institute Genomics Platform"/>
            <consortium name="The Broad Institute Genome Sequencing Center for Infectious Disease"/>
            <person name="Wu L."/>
            <person name="Ma J."/>
        </authorList>
    </citation>
    <scope>NUCLEOTIDE SEQUENCE [LARGE SCALE GENOMIC DNA]</scope>
    <source>
        <strain evidence="4">CCM 2050</strain>
    </source>
</reference>
<dbReference type="InterPro" id="IPR013362">
    <property type="entry name" value="Pilus_4_PilV"/>
</dbReference>
<feature type="domain" description="Type IV pilin Tt1218-like" evidence="2">
    <location>
        <begin position="31"/>
        <end position="69"/>
    </location>
</feature>
<accession>A0ABW1W631</accession>
<feature type="transmembrane region" description="Helical" evidence="1">
    <location>
        <begin position="12"/>
        <end position="32"/>
    </location>
</feature>
<evidence type="ECO:0000259" key="2">
    <source>
        <dbReference type="Pfam" id="PF22150"/>
    </source>
</evidence>
<keyword evidence="1" id="KW-0812">Transmembrane</keyword>
<protein>
    <submittedName>
        <fullName evidence="3">Type IV pilus modification protein PilV</fullName>
    </submittedName>
</protein>
<evidence type="ECO:0000313" key="4">
    <source>
        <dbReference type="Proteomes" id="UP001596264"/>
    </source>
</evidence>
<keyword evidence="4" id="KW-1185">Reference proteome</keyword>
<gene>
    <name evidence="3" type="primary">pilV</name>
    <name evidence="3" type="ORF">ACFP58_03280</name>
</gene>
<proteinExistence type="predicted"/>
<sequence>MSRFSQQIGVGLVEVLVAVLLLSVAVLGFSALQLRAISATDESLVRTKSLTLVRNLAEVMRAYPDAYVTGSGTTFTSAKPTTEITTPSAEAGGTATTTYSVPTVQAIATSTVLNTATSSTTVSVDGTAISIDGAGNCLSTGVTTNTNGNKVPSKSCNINQLAARDVLLVKKIALDESIKVAVVTCPGTTAQTIQQQMCVITAWNDTKALMTDADTGDNANACANNDGTYKQGSQCLISEAY</sequence>
<dbReference type="EMBL" id="JBHSTZ010000008">
    <property type="protein sequence ID" value="MFC6380500.1"/>
    <property type="molecule type" value="Genomic_DNA"/>
</dbReference>
<dbReference type="Proteomes" id="UP001596264">
    <property type="component" value="Unassembled WGS sequence"/>
</dbReference>